<reference evidence="3" key="2">
    <citation type="submission" date="2013-12" db="EMBL/GenBank/DDBJ databases">
        <title>Evolution of pathogenesis and genome organization in the Tremellales.</title>
        <authorList>
            <person name="Cuomo C."/>
            <person name="Litvintseva A."/>
            <person name="Heitman J."/>
            <person name="Chen Y."/>
            <person name="Sun S."/>
            <person name="Springer D."/>
            <person name="Dromer F."/>
            <person name="Young S."/>
            <person name="Zeng Q."/>
            <person name="Chapman S."/>
            <person name="Gujja S."/>
            <person name="Saif S."/>
            <person name="Birren B."/>
        </authorList>
    </citation>
    <scope>NUCLEOTIDE SEQUENCE [LARGE SCALE GENOMIC DNA]</scope>
    <source>
        <strain evidence="3">BCC8398</strain>
    </source>
</reference>
<evidence type="ECO:0000313" key="2">
    <source>
        <dbReference type="EMBL" id="OCF33426.1"/>
    </source>
</evidence>
<dbReference type="PANTHER" id="PTHR41390">
    <property type="entry name" value="CHROMOSOME 7, WHOLE GENOME SHOTGUN SEQUENCE"/>
    <property type="match status" value="1"/>
</dbReference>
<dbReference type="EMBL" id="KI669505">
    <property type="protein sequence ID" value="OCF33426.1"/>
    <property type="molecule type" value="Genomic_DNA"/>
</dbReference>
<protein>
    <submittedName>
        <fullName evidence="2">Uncharacterized protein</fullName>
    </submittedName>
</protein>
<dbReference type="STRING" id="1296120.A0A1B9GQX1"/>
<reference evidence="2 3" key="1">
    <citation type="submission" date="2013-07" db="EMBL/GenBank/DDBJ databases">
        <title>The Genome Sequence of Cryptococcus heveanensis BCC8398.</title>
        <authorList>
            <consortium name="The Broad Institute Genome Sequencing Platform"/>
            <person name="Cuomo C."/>
            <person name="Litvintseva A."/>
            <person name="Chen Y."/>
            <person name="Heitman J."/>
            <person name="Sun S."/>
            <person name="Springer D."/>
            <person name="Dromer F."/>
            <person name="Young S.K."/>
            <person name="Zeng Q."/>
            <person name="Gargeya S."/>
            <person name="Fitzgerald M."/>
            <person name="Abouelleil A."/>
            <person name="Alvarado L."/>
            <person name="Berlin A.M."/>
            <person name="Chapman S.B."/>
            <person name="Dewar J."/>
            <person name="Goldberg J."/>
            <person name="Griggs A."/>
            <person name="Gujja S."/>
            <person name="Hansen M."/>
            <person name="Howarth C."/>
            <person name="Imamovic A."/>
            <person name="Larimer J."/>
            <person name="McCowan C."/>
            <person name="Murphy C."/>
            <person name="Pearson M."/>
            <person name="Priest M."/>
            <person name="Roberts A."/>
            <person name="Saif S."/>
            <person name="Shea T."/>
            <person name="Sykes S."/>
            <person name="Wortman J."/>
            <person name="Nusbaum C."/>
            <person name="Birren B."/>
        </authorList>
    </citation>
    <scope>NUCLEOTIDE SEQUENCE [LARGE SCALE GENOMIC DNA]</scope>
    <source>
        <strain evidence="2 3">BCC8398</strain>
    </source>
</reference>
<dbReference type="Proteomes" id="UP000092666">
    <property type="component" value="Unassembled WGS sequence"/>
</dbReference>
<feature type="compositionally biased region" description="Basic and acidic residues" evidence="1">
    <location>
        <begin position="280"/>
        <end position="289"/>
    </location>
</feature>
<proteinExistence type="predicted"/>
<feature type="compositionally biased region" description="Polar residues" evidence="1">
    <location>
        <begin position="291"/>
        <end position="307"/>
    </location>
</feature>
<dbReference type="OrthoDB" id="3366659at2759"/>
<dbReference type="AlphaFoldDB" id="A0A1B9GQX1"/>
<feature type="compositionally biased region" description="Polar residues" evidence="1">
    <location>
        <begin position="238"/>
        <end position="252"/>
    </location>
</feature>
<accession>A0A1B9GQX1</accession>
<organism evidence="2 3">
    <name type="scientific">Kwoniella heveanensis BCC8398</name>
    <dbReference type="NCBI Taxonomy" id="1296120"/>
    <lineage>
        <taxon>Eukaryota</taxon>
        <taxon>Fungi</taxon>
        <taxon>Dikarya</taxon>
        <taxon>Basidiomycota</taxon>
        <taxon>Agaricomycotina</taxon>
        <taxon>Tremellomycetes</taxon>
        <taxon>Tremellales</taxon>
        <taxon>Cryptococcaceae</taxon>
        <taxon>Kwoniella</taxon>
    </lineage>
</organism>
<feature type="compositionally biased region" description="Polar residues" evidence="1">
    <location>
        <begin position="259"/>
        <end position="276"/>
    </location>
</feature>
<evidence type="ECO:0000256" key="1">
    <source>
        <dbReference type="SAM" id="MobiDB-lite"/>
    </source>
</evidence>
<gene>
    <name evidence="2" type="ORF">I316_04846</name>
</gene>
<evidence type="ECO:0000313" key="3">
    <source>
        <dbReference type="Proteomes" id="UP000092666"/>
    </source>
</evidence>
<sequence length="367" mass="39397">MSSSPASSSTSASATLKAAAAKEAPSPSYTSNMRSQQQQPFFMPFDPESPLFVAKGVLSTGALGALTGASIGVVRNQNPFALSINMTINLSIAGLTFFSIREYLVSPLLLSIDLTPSHTRRYTNLLNLSEKQLGKLPSTSAQAQAQSLTEVRLDRVADSALAGALTGGVLSAAFRGRATFGKAALTSSLIASALQLGVNQLRVFRLKALAKHTDVAVAVDVNDQRVHSIDVATAPADSPNTSRISPMSSTHPLTAGQPPEQTTGQIGDTHTPTIFQSFEDPLKAHDPSHHPSPNSTAQQTHLASASPSFPERMMTSLSKFLPVRKLSDDEYIATLEKKRADVDKRLKEIDDEEKRMYAWAEEQAQRR</sequence>
<name>A0A1B9GQX1_9TREE</name>
<feature type="region of interest" description="Disordered" evidence="1">
    <location>
        <begin position="230"/>
        <end position="308"/>
    </location>
</feature>
<keyword evidence="3" id="KW-1185">Reference proteome</keyword>
<dbReference type="PANTHER" id="PTHR41390:SF1">
    <property type="entry name" value="NADH-UBIQUINONE OXIDOREDUCTASE 213 KDA SUBUNIT"/>
    <property type="match status" value="1"/>
</dbReference>